<protein>
    <submittedName>
        <fullName evidence="1">Uncharacterized protein</fullName>
    </submittedName>
</protein>
<name>A0ACC1RNV9_9HYPO</name>
<reference evidence="1" key="1">
    <citation type="submission" date="2022-08" db="EMBL/GenBank/DDBJ databases">
        <title>Genome Sequence of Fusarium decemcellulare.</title>
        <authorList>
            <person name="Buettner E."/>
        </authorList>
    </citation>
    <scope>NUCLEOTIDE SEQUENCE</scope>
    <source>
        <strain evidence="1">Babe19</strain>
    </source>
</reference>
<evidence type="ECO:0000313" key="2">
    <source>
        <dbReference type="Proteomes" id="UP001148629"/>
    </source>
</evidence>
<gene>
    <name evidence="1" type="ORF">NM208_g13510</name>
</gene>
<sequence length="146" mass="16115">MPPRQRPGDMARAPEEDLVCLRGLLAGVCIDRSVDSEQTRGMDVLRVSSRQLNRCPKCATTSKGPGPEGSRWEETPLGIEDDSGEPGEDRGQRSATTFTAVLGNRILTRTMVSELSPGEDIVSFWQQLKIGEKGVWILTLRTFREA</sequence>
<keyword evidence="2" id="KW-1185">Reference proteome</keyword>
<accession>A0ACC1RNV9</accession>
<dbReference type="EMBL" id="JANRMS010002787">
    <property type="protein sequence ID" value="KAJ3520945.1"/>
    <property type="molecule type" value="Genomic_DNA"/>
</dbReference>
<dbReference type="Proteomes" id="UP001148629">
    <property type="component" value="Unassembled WGS sequence"/>
</dbReference>
<comment type="caution">
    <text evidence="1">The sequence shown here is derived from an EMBL/GenBank/DDBJ whole genome shotgun (WGS) entry which is preliminary data.</text>
</comment>
<evidence type="ECO:0000313" key="1">
    <source>
        <dbReference type="EMBL" id="KAJ3520945.1"/>
    </source>
</evidence>
<organism evidence="1 2">
    <name type="scientific">Fusarium decemcellulare</name>
    <dbReference type="NCBI Taxonomy" id="57161"/>
    <lineage>
        <taxon>Eukaryota</taxon>
        <taxon>Fungi</taxon>
        <taxon>Dikarya</taxon>
        <taxon>Ascomycota</taxon>
        <taxon>Pezizomycotina</taxon>
        <taxon>Sordariomycetes</taxon>
        <taxon>Hypocreomycetidae</taxon>
        <taxon>Hypocreales</taxon>
        <taxon>Nectriaceae</taxon>
        <taxon>Fusarium</taxon>
        <taxon>Fusarium decemcellulare species complex</taxon>
    </lineage>
</organism>
<proteinExistence type="predicted"/>